<comment type="caution">
    <text evidence="4">The sequence shown here is derived from an EMBL/GenBank/DDBJ whole genome shotgun (WGS) entry which is preliminary data.</text>
</comment>
<evidence type="ECO:0000256" key="1">
    <source>
        <dbReference type="ARBA" id="ARBA00006484"/>
    </source>
</evidence>
<evidence type="ECO:0000313" key="4">
    <source>
        <dbReference type="EMBL" id="KUM64989.1"/>
    </source>
</evidence>
<dbReference type="EMBL" id="LLXE01000036">
    <property type="protein sequence ID" value="KUM64989.1"/>
    <property type="molecule type" value="Genomic_DNA"/>
</dbReference>
<accession>A0A101MQS9</accession>
<evidence type="ECO:0000256" key="3">
    <source>
        <dbReference type="ARBA" id="ARBA00023002"/>
    </source>
</evidence>
<dbReference type="OrthoDB" id="542013at2759"/>
<dbReference type="GO" id="GO:0016491">
    <property type="term" value="F:oxidoreductase activity"/>
    <property type="evidence" value="ECO:0007669"/>
    <property type="project" value="UniProtKB-KW"/>
</dbReference>
<proteinExistence type="inferred from homology"/>
<dbReference type="Pfam" id="PF00106">
    <property type="entry name" value="adh_short"/>
    <property type="match status" value="1"/>
</dbReference>
<dbReference type="PANTHER" id="PTHR24320:SF152">
    <property type="entry name" value="SHORT-CHAIN DEHYDROGENASE_REDUCTASE FAMILY PROTEIN"/>
    <property type="match status" value="1"/>
</dbReference>
<keyword evidence="3" id="KW-0560">Oxidoreductase</keyword>
<dbReference type="STRING" id="48697.A0A101MQS9"/>
<keyword evidence="2" id="KW-0521">NADP</keyword>
<name>A0A101MQS9_PENFR</name>
<evidence type="ECO:0000256" key="2">
    <source>
        <dbReference type="ARBA" id="ARBA00022857"/>
    </source>
</evidence>
<evidence type="ECO:0008006" key="6">
    <source>
        <dbReference type="Google" id="ProtNLM"/>
    </source>
</evidence>
<evidence type="ECO:0000313" key="5">
    <source>
        <dbReference type="Proteomes" id="UP000055045"/>
    </source>
</evidence>
<dbReference type="PANTHER" id="PTHR24320">
    <property type="entry name" value="RETINOL DEHYDROGENASE"/>
    <property type="match status" value="1"/>
</dbReference>
<comment type="similarity">
    <text evidence="1">Belongs to the short-chain dehydrogenases/reductases (SDR) family.</text>
</comment>
<reference evidence="4 5" key="1">
    <citation type="submission" date="2015-10" db="EMBL/GenBank/DDBJ databases">
        <title>Genome sequencing of Penicillium freii.</title>
        <authorList>
            <person name="Nguyen H.D."/>
            <person name="Visagie C.M."/>
            <person name="Seifert K.A."/>
        </authorList>
    </citation>
    <scope>NUCLEOTIDE SEQUENCE [LARGE SCALE GENOMIC DNA]</scope>
    <source>
        <strain evidence="4 5">DAOM 242723</strain>
    </source>
</reference>
<gene>
    <name evidence="4" type="ORF">ACN42_g2096</name>
</gene>
<dbReference type="SUPFAM" id="SSF51735">
    <property type="entry name" value="NAD(P)-binding Rossmann-fold domains"/>
    <property type="match status" value="1"/>
</dbReference>
<protein>
    <recommendedName>
        <fullName evidence="6">Ketoreductase (KR) domain-containing protein</fullName>
    </recommendedName>
</protein>
<dbReference type="Gene3D" id="3.40.50.720">
    <property type="entry name" value="NAD(P)-binding Rossmann-like Domain"/>
    <property type="match status" value="1"/>
</dbReference>
<dbReference type="InterPro" id="IPR002347">
    <property type="entry name" value="SDR_fam"/>
</dbReference>
<dbReference type="InterPro" id="IPR036291">
    <property type="entry name" value="NAD(P)-bd_dom_sf"/>
</dbReference>
<organism evidence="4 5">
    <name type="scientific">Penicillium freii</name>
    <dbReference type="NCBI Taxonomy" id="48697"/>
    <lineage>
        <taxon>Eukaryota</taxon>
        <taxon>Fungi</taxon>
        <taxon>Dikarya</taxon>
        <taxon>Ascomycota</taxon>
        <taxon>Pezizomycotina</taxon>
        <taxon>Eurotiomycetes</taxon>
        <taxon>Eurotiomycetidae</taxon>
        <taxon>Eurotiales</taxon>
        <taxon>Aspergillaceae</taxon>
        <taxon>Penicillium</taxon>
    </lineage>
</organism>
<sequence>MASYTQSVLITGGTSGLGYHCALEIARQHPEYRVIIACRSDPYQVTKEMNTLLHQTNVTWIPLDLSSLETVRNFAAQWESHKYPPIQSLVCNAALQFPGAAEYTVDGYEKTFAISHLGHALLFSLLRPYLADKARVVIVSSGVHYAEQKTGMPKPNYISAEELAHPPASISKAIGRLHYCNTKLANVLYMYALHKRFLSINEKNGKHWTVTAFDPGLMPGTGLARHGSTVEQFLWNRVLPHAFPVLKALISPNIHTAKDSGASLARLAVGEDVDGDSGRYFEGRREVESSKASFDKGNQEDLWEWTLKTMAKNEDEKRNMSLSDLL</sequence>
<dbReference type="AlphaFoldDB" id="A0A101MQS9"/>
<dbReference type="Proteomes" id="UP000055045">
    <property type="component" value="Unassembled WGS sequence"/>
</dbReference>
<keyword evidence="5" id="KW-1185">Reference proteome</keyword>